<accession>A0ABN9QYH4</accession>
<name>A0ABN9QYH4_9DINO</name>
<comment type="caution">
    <text evidence="2">The sequence shown here is derived from an EMBL/GenBank/DDBJ whole genome shotgun (WGS) entry which is preliminary data.</text>
</comment>
<feature type="compositionally biased region" description="Basic and acidic residues" evidence="1">
    <location>
        <begin position="339"/>
        <end position="351"/>
    </location>
</feature>
<dbReference type="EMBL" id="CAUYUJ010004776">
    <property type="protein sequence ID" value="CAK0810926.1"/>
    <property type="molecule type" value="Genomic_DNA"/>
</dbReference>
<gene>
    <name evidence="2" type="ORF">PCOR1329_LOCUS15706</name>
</gene>
<proteinExistence type="predicted"/>
<feature type="region of interest" description="Disordered" evidence="1">
    <location>
        <begin position="598"/>
        <end position="620"/>
    </location>
</feature>
<evidence type="ECO:0000313" key="3">
    <source>
        <dbReference type="Proteomes" id="UP001189429"/>
    </source>
</evidence>
<dbReference type="Proteomes" id="UP001189429">
    <property type="component" value="Unassembled WGS sequence"/>
</dbReference>
<reference evidence="2" key="1">
    <citation type="submission" date="2023-10" db="EMBL/GenBank/DDBJ databases">
        <authorList>
            <person name="Chen Y."/>
            <person name="Shah S."/>
            <person name="Dougan E. K."/>
            <person name="Thang M."/>
            <person name="Chan C."/>
        </authorList>
    </citation>
    <scope>NUCLEOTIDE SEQUENCE [LARGE SCALE GENOMIC DNA]</scope>
</reference>
<keyword evidence="3" id="KW-1185">Reference proteome</keyword>
<evidence type="ECO:0000313" key="2">
    <source>
        <dbReference type="EMBL" id="CAK0810926.1"/>
    </source>
</evidence>
<protein>
    <submittedName>
        <fullName evidence="2">Uncharacterized protein</fullName>
    </submittedName>
</protein>
<feature type="region of interest" description="Disordered" evidence="1">
    <location>
        <begin position="926"/>
        <end position="957"/>
    </location>
</feature>
<feature type="region of interest" description="Disordered" evidence="1">
    <location>
        <begin position="324"/>
        <end position="351"/>
    </location>
</feature>
<feature type="compositionally biased region" description="Acidic residues" evidence="1">
    <location>
        <begin position="927"/>
        <end position="952"/>
    </location>
</feature>
<evidence type="ECO:0000256" key="1">
    <source>
        <dbReference type="SAM" id="MobiDB-lite"/>
    </source>
</evidence>
<sequence>MRAIPIAQFRMRMYDGTKHHIRVVSPTPSTGPVAIVEASKSKYEVHVASSMRAYCLQQHLADDSVRTMTFAVHEPTLLQSGDGTGAEYITAFMNHIGDTALDKKLDDTFHRSVDLIISDEAGANIRYENGVRSRHPARDSLHLVCDAHKKAKVATLGSAAQGQVSTRIIRLQLSLRGNMMGLRHAMRELIRERLVIIHGACSDLEASRHRSDVIDTFMPIERAEDVRMREVVRNLFNGDWRRADRIEHYVNGCCRSRAQTLRIMMTVGARALTRRLADVMDRSNWTGSHYSVCGLGLATFVHNIFPSAYSTYFAGVASGAADPEEPAVDRAVDSGADVDEPKDPSVWREENKSRQTQTLSWLQSGCFRDDIYLFSRSEVRQQKKLIDSGSRDYPIWAASDAKQVAKFTKQMTALIFDDGSWPLATMVAESSQLDARLACSRPAAAACELVEVRHRKTPHKTFNVLRGDGATEEHLTNTSECALDTYTAPWKEYCSSRGGIGGRMAKAGLAGILPLMTTSAAFAERTHSENLQQSEDSKFSWGTDLPSMSGLALFRQRLKWQTAIFRGLPKAAAEEENVSGNRAKIWQLPRCRNIGMGDLHSGSRRDGARPPTVRVVDDDAPNGVALADGEQDAASSVFESPIFKAATVKLMAHKRAAAATRRSGQAAEADLRARSNAEAGRHARDWYFIGNDASAADERPADLVIQRSTLPTAVCMRRRESVMSEVLRVLDTSSVEVESAKWIAKRAHAREGPTQISKTFKHKLTVVWRVVEHAVGEKLFKAIMVANKYVISFSFRKAPAMCSHDVVAGSGLEVVPAGDEVTLFFHVALHYATPWRPTFISMDREPSQDRESCLGLSPTKELDGPDATLGRCILSELTTACFQDSWDKRPFQVWWYELFADGRQVAQFKPALQRVRDRPIVECDLWSGDEDGRDPELLEDGAVEGDAGESESDGLAPMVPATPMGSDEEWGLFGPSDCEGGPDAAAAIPRLGGGDGDVAAEPQPRAESPETVPPPPEHDCIFQGRALALAIFHTEHGSIRFYIRTCRFTAECRRGAHLEHGNCVLSRTSRPSAVPHRAGQGRPLGLLFAWLLEDSCVSQHEHVHMFHPTLAARREARRQLLALAAGGDMTV</sequence>
<feature type="region of interest" description="Disordered" evidence="1">
    <location>
        <begin position="983"/>
        <end position="1016"/>
    </location>
</feature>
<organism evidence="2 3">
    <name type="scientific">Prorocentrum cordatum</name>
    <dbReference type="NCBI Taxonomy" id="2364126"/>
    <lineage>
        <taxon>Eukaryota</taxon>
        <taxon>Sar</taxon>
        <taxon>Alveolata</taxon>
        <taxon>Dinophyceae</taxon>
        <taxon>Prorocentrales</taxon>
        <taxon>Prorocentraceae</taxon>
        <taxon>Prorocentrum</taxon>
    </lineage>
</organism>
<feature type="non-terminal residue" evidence="2">
    <location>
        <position position="1131"/>
    </location>
</feature>